<dbReference type="PANTHER" id="PTHR35024:SF4">
    <property type="entry name" value="POLYMER-FORMING CYTOSKELETAL PROTEIN"/>
    <property type="match status" value="1"/>
</dbReference>
<reference evidence="4" key="2">
    <citation type="submission" date="2016-11" db="EMBL/GenBank/DDBJ databases">
        <authorList>
            <person name="Varghese N."/>
            <person name="Submissions S."/>
        </authorList>
    </citation>
    <scope>NUCLEOTIDE SEQUENCE</scope>
    <source>
        <strain evidence="4">DSM 4029</strain>
    </source>
</reference>
<dbReference type="AlphaFoldDB" id="A0AAQ1ME58"/>
<dbReference type="PANTHER" id="PTHR35024">
    <property type="entry name" value="HYPOTHETICAL CYTOSOLIC PROTEIN"/>
    <property type="match status" value="1"/>
</dbReference>
<gene>
    <name evidence="3" type="ORF">GT747_13275</name>
    <name evidence="4" type="ORF">SAMN05444424_1989</name>
</gene>
<evidence type="ECO:0000313" key="6">
    <source>
        <dbReference type="Proteomes" id="UP000474718"/>
    </source>
</evidence>
<feature type="compositionally biased region" description="Basic and acidic residues" evidence="2">
    <location>
        <begin position="156"/>
        <end position="169"/>
    </location>
</feature>
<dbReference type="RefSeq" id="WP_081692912.1">
    <property type="nucleotide sequence ID" value="NZ_WWVX01000010.1"/>
</dbReference>
<comment type="caution">
    <text evidence="4">The sequence shown here is derived from an EMBL/GenBank/DDBJ whole genome shotgun (WGS) entry which is preliminary data.</text>
</comment>
<dbReference type="InterPro" id="IPR007607">
    <property type="entry name" value="BacA/B"/>
</dbReference>
<feature type="region of interest" description="Disordered" evidence="2">
    <location>
        <begin position="156"/>
        <end position="189"/>
    </location>
</feature>
<evidence type="ECO:0000313" key="3">
    <source>
        <dbReference type="EMBL" id="MZL70722.1"/>
    </source>
</evidence>
<dbReference type="EMBL" id="FQVY01000003">
    <property type="protein sequence ID" value="SHG28992.1"/>
    <property type="molecule type" value="Genomic_DNA"/>
</dbReference>
<dbReference type="Proteomes" id="UP000184089">
    <property type="component" value="Unassembled WGS sequence"/>
</dbReference>
<name>A0AAQ1ME58_9FIRM</name>
<organism evidence="4 5">
    <name type="scientific">Bittarella massiliensis</name>
    <name type="common">ex Durand et al. 2017</name>
    <dbReference type="NCBI Taxonomy" id="1720313"/>
    <lineage>
        <taxon>Bacteria</taxon>
        <taxon>Bacillati</taxon>
        <taxon>Bacillota</taxon>
        <taxon>Clostridia</taxon>
        <taxon>Eubacteriales</taxon>
        <taxon>Oscillospiraceae</taxon>
        <taxon>Bittarella (ex Durand et al. 2017)</taxon>
    </lineage>
</organism>
<evidence type="ECO:0000256" key="1">
    <source>
        <dbReference type="ARBA" id="ARBA00044755"/>
    </source>
</evidence>
<dbReference type="Pfam" id="PF04519">
    <property type="entry name" value="Bactofilin"/>
    <property type="match status" value="1"/>
</dbReference>
<dbReference type="EMBL" id="WWVX01000010">
    <property type="protein sequence ID" value="MZL70722.1"/>
    <property type="molecule type" value="Genomic_DNA"/>
</dbReference>
<dbReference type="Proteomes" id="UP000474718">
    <property type="component" value="Unassembled WGS sequence"/>
</dbReference>
<sequence length="189" mass="19789">MAMEQKNRDFAGDQWETGAGEGSVLMEDVLIEGTVRTSSPVRLMGRIKGDLLAESRVVVSGSVEGDVSGCEILLSSASIHGDVKTAGSIQMDWETEVTGDLSAQRIEMSGSVEGNLQVEKTLLMGGTASVQGDISAGAVSIAEGAALKGRLEVRGLAEEPEPLRQGEREPVEDEESPVETAPETGGSEE</sequence>
<reference evidence="5" key="1">
    <citation type="submission" date="2016-11" db="EMBL/GenBank/DDBJ databases">
        <authorList>
            <person name="Jaros S."/>
            <person name="Januszkiewicz K."/>
            <person name="Wedrychowicz H."/>
        </authorList>
    </citation>
    <scope>NUCLEOTIDE SEQUENCE [LARGE SCALE GENOMIC DNA]</scope>
    <source>
        <strain evidence="5">DSM 4029</strain>
    </source>
</reference>
<keyword evidence="6" id="KW-1185">Reference proteome</keyword>
<proteinExistence type="inferred from homology"/>
<comment type="similarity">
    <text evidence="1">Belongs to the bactofilin family.</text>
</comment>
<evidence type="ECO:0000313" key="5">
    <source>
        <dbReference type="Proteomes" id="UP000184089"/>
    </source>
</evidence>
<reference evidence="3 6" key="3">
    <citation type="journal article" date="2019" name="Nat. Med.">
        <title>A library of human gut bacterial isolates paired with longitudinal multiomics data enables mechanistic microbiome research.</title>
        <authorList>
            <person name="Poyet M."/>
            <person name="Groussin M."/>
            <person name="Gibbons S.M."/>
            <person name="Avila-Pacheco J."/>
            <person name="Jiang X."/>
            <person name="Kearney S.M."/>
            <person name="Perrotta A.R."/>
            <person name="Berdy B."/>
            <person name="Zhao S."/>
            <person name="Lieberman T.D."/>
            <person name="Swanson P.K."/>
            <person name="Smith M."/>
            <person name="Roesemann S."/>
            <person name="Alexander J.E."/>
            <person name="Rich S.A."/>
            <person name="Livny J."/>
            <person name="Vlamakis H."/>
            <person name="Clish C."/>
            <person name="Bullock K."/>
            <person name="Deik A."/>
            <person name="Scott J."/>
            <person name="Pierce K.A."/>
            <person name="Xavier R.J."/>
            <person name="Alm E.J."/>
        </authorList>
    </citation>
    <scope>NUCLEOTIDE SEQUENCE [LARGE SCALE GENOMIC DNA]</scope>
    <source>
        <strain evidence="3 6">BIOML-A2</strain>
    </source>
</reference>
<protein>
    <submittedName>
        <fullName evidence="4">Protein CcmA, bactofilin family</fullName>
    </submittedName>
</protein>
<evidence type="ECO:0000313" key="4">
    <source>
        <dbReference type="EMBL" id="SHG28992.1"/>
    </source>
</evidence>
<accession>A0AAQ1ME58</accession>
<evidence type="ECO:0000256" key="2">
    <source>
        <dbReference type="SAM" id="MobiDB-lite"/>
    </source>
</evidence>